<reference evidence="3 4" key="1">
    <citation type="submission" date="2016-08" db="EMBL/GenBank/DDBJ databases">
        <title>Genome-based comparison of Moorella thermoacetic strains.</title>
        <authorList>
            <person name="Poehlein A."/>
            <person name="Bengelsdorf F.R."/>
            <person name="Esser C."/>
            <person name="Duerre P."/>
            <person name="Daniel R."/>
        </authorList>
    </citation>
    <scope>NUCLEOTIDE SEQUENCE [LARGE SCALE GENOMIC DNA]</scope>
    <source>
        <strain evidence="3 4">DSM 11768</strain>
    </source>
</reference>
<gene>
    <name evidence="3" type="ORF">MOOR_11690</name>
</gene>
<accession>A0A1J5K2Y9</accession>
<evidence type="ECO:0000313" key="3">
    <source>
        <dbReference type="EMBL" id="OIQ09058.1"/>
    </source>
</evidence>
<feature type="domain" description="Transposase (putative) YhgA-like" evidence="1">
    <location>
        <begin position="48"/>
        <end position="175"/>
    </location>
</feature>
<dbReference type="Pfam" id="PF14261">
    <property type="entry name" value="DUF4351"/>
    <property type="match status" value="1"/>
</dbReference>
<dbReference type="RefSeq" id="WP_071520730.1">
    <property type="nucleotide sequence ID" value="NZ_MIIF01000015.1"/>
</dbReference>
<dbReference type="InterPro" id="IPR006842">
    <property type="entry name" value="Transposase_31"/>
</dbReference>
<proteinExistence type="predicted"/>
<dbReference type="InterPro" id="IPR025587">
    <property type="entry name" value="DUF4351"/>
</dbReference>
<organism evidence="3 4">
    <name type="scientific">Neomoorella thermoacetica</name>
    <name type="common">Clostridium thermoaceticum</name>
    <dbReference type="NCBI Taxonomy" id="1525"/>
    <lineage>
        <taxon>Bacteria</taxon>
        <taxon>Bacillati</taxon>
        <taxon>Bacillota</taxon>
        <taxon>Clostridia</taxon>
        <taxon>Neomoorellales</taxon>
        <taxon>Neomoorellaceae</taxon>
        <taxon>Neomoorella</taxon>
    </lineage>
</organism>
<dbReference type="PANTHER" id="PTHR34613">
    <property type="entry name" value="SLL0800 PROTEIN"/>
    <property type="match status" value="1"/>
</dbReference>
<feature type="domain" description="DUF4351" evidence="2">
    <location>
        <begin position="255"/>
        <end position="313"/>
    </location>
</feature>
<protein>
    <submittedName>
        <fullName evidence="3">Putative transposase</fullName>
    </submittedName>
</protein>
<dbReference type="Proteomes" id="UP000182743">
    <property type="component" value="Unassembled WGS sequence"/>
</dbReference>
<evidence type="ECO:0000259" key="1">
    <source>
        <dbReference type="Pfam" id="PF04754"/>
    </source>
</evidence>
<dbReference type="Pfam" id="PF04754">
    <property type="entry name" value="Transposase_31"/>
    <property type="match status" value="1"/>
</dbReference>
<sequence>MQPKSGNRYDITIKDLFADETQELINYFGHLEARVTGDLKIEFPQVETRVSDLVMKAESQQGPLAIHLEFQSRNDDEMPYRMLRYALEIHKTYHLPVYQIVIYFGQWQMNMTSQLEYRLGDQNLLDYRYHLIDVGNITYEELKNSPHQRLLSLLPVVDREKRQKGGKEFLRRCAEDIINSDLDLETKKTVLLRAEIFAGLVFDKKAIDLVFREVEQMLSIEESAGYQRIFEKGMEKGIEKGMEKGIEKGMEKGIEKGQQESLLDVTIRLLSKKFRKIPREYLARIKEQDVYVLQQIIDSIFDINDLKELEDYLQ</sequence>
<dbReference type="PANTHER" id="PTHR34613:SF1">
    <property type="entry name" value="SLL6017 PROTEIN"/>
    <property type="match status" value="1"/>
</dbReference>
<evidence type="ECO:0000259" key="2">
    <source>
        <dbReference type="Pfam" id="PF14261"/>
    </source>
</evidence>
<dbReference type="AlphaFoldDB" id="A0A1J5K2Y9"/>
<evidence type="ECO:0000313" key="4">
    <source>
        <dbReference type="Proteomes" id="UP000182743"/>
    </source>
</evidence>
<name>A0A1J5K2Y9_NEOTH</name>
<dbReference type="EMBL" id="MIHH01000005">
    <property type="protein sequence ID" value="OIQ09058.1"/>
    <property type="molecule type" value="Genomic_DNA"/>
</dbReference>
<comment type="caution">
    <text evidence="3">The sequence shown here is derived from an EMBL/GenBank/DDBJ whole genome shotgun (WGS) entry which is preliminary data.</text>
</comment>